<dbReference type="Pfam" id="PF05391">
    <property type="entry name" value="Lsm_interact"/>
    <property type="match status" value="1"/>
</dbReference>
<dbReference type="AlphaFoldDB" id="A0A1Q3AJQ8"/>
<accession>A0A1Q3AJQ8</accession>
<evidence type="ECO:0000256" key="2">
    <source>
        <dbReference type="PROSITE-ProRule" id="PRU00176"/>
    </source>
</evidence>
<dbReference type="InterPro" id="IPR012677">
    <property type="entry name" value="Nucleotide-bd_a/b_plait_sf"/>
</dbReference>
<dbReference type="SMART" id="SM00360">
    <property type="entry name" value="RRM"/>
    <property type="match status" value="3"/>
</dbReference>
<dbReference type="Proteomes" id="UP000187013">
    <property type="component" value="Unassembled WGS sequence"/>
</dbReference>
<feature type="domain" description="RRM" evidence="4">
    <location>
        <begin position="27"/>
        <end position="102"/>
    </location>
</feature>
<feature type="compositionally biased region" description="Basic and acidic residues" evidence="3">
    <location>
        <begin position="398"/>
        <end position="411"/>
    </location>
</feature>
<dbReference type="Pfam" id="PF00076">
    <property type="entry name" value="RRM_1"/>
    <property type="match status" value="3"/>
</dbReference>
<evidence type="ECO:0000256" key="1">
    <source>
        <dbReference type="ARBA" id="ARBA00022884"/>
    </source>
</evidence>
<dbReference type="OrthoDB" id="360390at2759"/>
<dbReference type="InterPro" id="IPR008669">
    <property type="entry name" value="LSM_interact"/>
</dbReference>
<feature type="region of interest" description="Disordered" evidence="3">
    <location>
        <begin position="382"/>
        <end position="411"/>
    </location>
</feature>
<proteinExistence type="predicted"/>
<name>A0A1Q3AJQ8_ZYGRO</name>
<evidence type="ECO:0000313" key="6">
    <source>
        <dbReference type="Proteomes" id="UP000187013"/>
    </source>
</evidence>
<feature type="domain" description="RRM" evidence="4">
    <location>
        <begin position="196"/>
        <end position="274"/>
    </location>
</feature>
<feature type="domain" description="RRM" evidence="4">
    <location>
        <begin position="103"/>
        <end position="181"/>
    </location>
</feature>
<feature type="region of interest" description="Disordered" evidence="3">
    <location>
        <begin position="1"/>
        <end position="25"/>
    </location>
</feature>
<dbReference type="SUPFAM" id="SSF54928">
    <property type="entry name" value="RNA-binding domain, RBD"/>
    <property type="match status" value="3"/>
</dbReference>
<gene>
    <name evidence="5" type="ORF">ZYGR_0AZ01160</name>
</gene>
<organism evidence="5 6">
    <name type="scientific">Zygosaccharomyces rouxii</name>
    <dbReference type="NCBI Taxonomy" id="4956"/>
    <lineage>
        <taxon>Eukaryota</taxon>
        <taxon>Fungi</taxon>
        <taxon>Dikarya</taxon>
        <taxon>Ascomycota</taxon>
        <taxon>Saccharomycotina</taxon>
        <taxon>Saccharomycetes</taxon>
        <taxon>Saccharomycetales</taxon>
        <taxon>Saccharomycetaceae</taxon>
        <taxon>Zygosaccharomyces</taxon>
    </lineage>
</organism>
<dbReference type="PROSITE" id="PS50102">
    <property type="entry name" value="RRM"/>
    <property type="match status" value="3"/>
</dbReference>
<reference evidence="5 6" key="1">
    <citation type="submission" date="2016-08" db="EMBL/GenBank/DDBJ databases">
        <title>Draft genome sequence of allopolyploid Zygosaccharomyces rouxii.</title>
        <authorList>
            <person name="Watanabe J."/>
            <person name="Uehara K."/>
            <person name="Mogi Y."/>
            <person name="Tsukioka Y."/>
        </authorList>
    </citation>
    <scope>NUCLEOTIDE SEQUENCE [LARGE SCALE GENOMIC DNA]</scope>
    <source>
        <strain evidence="5 6">NBRC 110957</strain>
    </source>
</reference>
<keyword evidence="1 2" id="KW-0694">RNA-binding</keyword>
<dbReference type="InterPro" id="IPR035979">
    <property type="entry name" value="RBD_domain_sf"/>
</dbReference>
<dbReference type="Pfam" id="PF16842">
    <property type="entry name" value="RRM_occluded"/>
    <property type="match status" value="1"/>
</dbReference>
<dbReference type="InterPro" id="IPR000504">
    <property type="entry name" value="RRM_dom"/>
</dbReference>
<evidence type="ECO:0000313" key="5">
    <source>
        <dbReference type="EMBL" id="GAV55944.1"/>
    </source>
</evidence>
<dbReference type="Gene3D" id="3.30.70.330">
    <property type="match status" value="4"/>
</dbReference>
<dbReference type="CDD" id="cd12296">
    <property type="entry name" value="RRM1_Prp24"/>
    <property type="match status" value="1"/>
</dbReference>
<dbReference type="PANTHER" id="PTHR48025:SF1">
    <property type="entry name" value="RRM DOMAIN-CONTAINING PROTEIN"/>
    <property type="match status" value="1"/>
</dbReference>
<comment type="caution">
    <text evidence="5">The sequence shown here is derived from an EMBL/GenBank/DDBJ whole genome shotgun (WGS) entry which is preliminary data.</text>
</comment>
<dbReference type="InterPro" id="IPR031766">
    <property type="entry name" value="RRM_occluded"/>
</dbReference>
<dbReference type="InterPro" id="IPR034397">
    <property type="entry name" value="Prp24_RRM1"/>
</dbReference>
<dbReference type="PANTHER" id="PTHR48025">
    <property type="entry name" value="OS02G0815200 PROTEIN"/>
    <property type="match status" value="1"/>
</dbReference>
<evidence type="ECO:0000259" key="4">
    <source>
        <dbReference type="PROSITE" id="PS50102"/>
    </source>
</evidence>
<protein>
    <recommendedName>
        <fullName evidence="4">RRM domain-containing protein</fullName>
    </recommendedName>
</protein>
<dbReference type="EMBL" id="BDGX01000052">
    <property type="protein sequence ID" value="GAV55944.1"/>
    <property type="molecule type" value="Genomic_DNA"/>
</dbReference>
<dbReference type="GO" id="GO:0003729">
    <property type="term" value="F:mRNA binding"/>
    <property type="evidence" value="ECO:0007669"/>
    <property type="project" value="TreeGrafter"/>
</dbReference>
<sequence>MKRHLDEEASHVSKKRNEQSTRNRELTTVVASNLPKSYNQGKVRRLFKDCGVISHIDVCESADKNCRLARVEFTKYDEALSALTKSHKQISNNEIEVTMLENSTLWITNFPPRFNHRELRDLFKSVGITVLSVRLPSLRFNANRRFAYVDVSKTREVEKAITSLNSKEVEGYTLVIKQSNPLEKSKRTDASVWERREVLIRNLDSNKVTEERLRQHYSKYGNIEHIKIPKKPGYKDMNTYAFISFTDQQAAYQALETNGTQLEGSIISVGLADRKAYLERQDVKKLLNKAHSKDNDYIISLFPLSDKVNKIHIQQLLQERATINEQDIRKIYLITDLHGSLVILKDSRVAAKCSLALNGIPFQNSTIHCGTIFDLLNNTKKPKTQEHRQQENEGLLRVPEHQSTKKQLSNDDFRKMFLGK</sequence>
<dbReference type="InterPro" id="IPR050502">
    <property type="entry name" value="Euk_RNA-bind_prot"/>
</dbReference>
<evidence type="ECO:0000256" key="3">
    <source>
        <dbReference type="SAM" id="MobiDB-lite"/>
    </source>
</evidence>